<dbReference type="SUPFAM" id="SSF52821">
    <property type="entry name" value="Rhodanese/Cell cycle control phosphatase"/>
    <property type="match status" value="1"/>
</dbReference>
<sequence length="87" mass="9980">MAKTNLLHNCHSTSFPQTTSKYSRCRCQSLLYFRDEERNYDAHIAGSLHYPNGEFSGKISDLVQNVKGKDTLVFHCALSQVCFILFF</sequence>
<evidence type="ECO:0000313" key="2">
    <source>
        <dbReference type="Proteomes" id="UP000631114"/>
    </source>
</evidence>
<protein>
    <submittedName>
        <fullName evidence="1">Uncharacterized protein</fullName>
    </submittedName>
</protein>
<accession>A0A835H9T3</accession>
<dbReference type="Proteomes" id="UP000631114">
    <property type="component" value="Unassembled WGS sequence"/>
</dbReference>
<dbReference type="OrthoDB" id="102559at2759"/>
<name>A0A835H9T3_9MAGN</name>
<dbReference type="InterPro" id="IPR036873">
    <property type="entry name" value="Rhodanese-like_dom_sf"/>
</dbReference>
<reference evidence="1 2" key="1">
    <citation type="submission" date="2020-10" db="EMBL/GenBank/DDBJ databases">
        <title>The Coptis chinensis genome and diversification of protoberbering-type alkaloids.</title>
        <authorList>
            <person name="Wang B."/>
            <person name="Shu S."/>
            <person name="Song C."/>
            <person name="Liu Y."/>
        </authorList>
    </citation>
    <scope>NUCLEOTIDE SEQUENCE [LARGE SCALE GENOMIC DNA]</scope>
    <source>
        <strain evidence="1">HL-2020</strain>
        <tissue evidence="1">Leaf</tissue>
    </source>
</reference>
<proteinExistence type="predicted"/>
<comment type="caution">
    <text evidence="1">The sequence shown here is derived from an EMBL/GenBank/DDBJ whole genome shotgun (WGS) entry which is preliminary data.</text>
</comment>
<dbReference type="Gene3D" id="3.40.250.10">
    <property type="entry name" value="Rhodanese-like domain"/>
    <property type="match status" value="1"/>
</dbReference>
<gene>
    <name evidence="1" type="ORF">IFM89_028885</name>
</gene>
<organism evidence="1 2">
    <name type="scientific">Coptis chinensis</name>
    <dbReference type="NCBI Taxonomy" id="261450"/>
    <lineage>
        <taxon>Eukaryota</taxon>
        <taxon>Viridiplantae</taxon>
        <taxon>Streptophyta</taxon>
        <taxon>Embryophyta</taxon>
        <taxon>Tracheophyta</taxon>
        <taxon>Spermatophyta</taxon>
        <taxon>Magnoliopsida</taxon>
        <taxon>Ranunculales</taxon>
        <taxon>Ranunculaceae</taxon>
        <taxon>Coptidoideae</taxon>
        <taxon>Coptis</taxon>
    </lineage>
</organism>
<dbReference type="AlphaFoldDB" id="A0A835H9T3"/>
<evidence type="ECO:0000313" key="1">
    <source>
        <dbReference type="EMBL" id="KAF9594228.1"/>
    </source>
</evidence>
<keyword evidence="2" id="KW-1185">Reference proteome</keyword>
<dbReference type="EMBL" id="JADFTS010000008">
    <property type="protein sequence ID" value="KAF9594228.1"/>
    <property type="molecule type" value="Genomic_DNA"/>
</dbReference>